<keyword evidence="2" id="KW-0902">Two-component regulatory system</keyword>
<name>A0A0P6XPI2_9CHLR</name>
<dbReference type="CDD" id="cd17574">
    <property type="entry name" value="REC_OmpR"/>
    <property type="match status" value="1"/>
</dbReference>
<dbReference type="GO" id="GO:0006355">
    <property type="term" value="P:regulation of DNA-templated transcription"/>
    <property type="evidence" value="ECO:0007669"/>
    <property type="project" value="InterPro"/>
</dbReference>
<dbReference type="RefSeq" id="WP_062423053.1">
    <property type="nucleotide sequence ID" value="NZ_BBYA01000012.1"/>
</dbReference>
<dbReference type="PANTHER" id="PTHR48111:SF1">
    <property type="entry name" value="TWO-COMPONENT RESPONSE REGULATOR ORR33"/>
    <property type="match status" value="1"/>
</dbReference>
<dbReference type="CDD" id="cd00383">
    <property type="entry name" value="trans_reg_C"/>
    <property type="match status" value="1"/>
</dbReference>
<dbReference type="OrthoDB" id="160303at2"/>
<dbReference type="PANTHER" id="PTHR48111">
    <property type="entry name" value="REGULATOR OF RPOS"/>
    <property type="match status" value="1"/>
</dbReference>
<dbReference type="GO" id="GO:0000976">
    <property type="term" value="F:transcription cis-regulatory region binding"/>
    <property type="evidence" value="ECO:0007669"/>
    <property type="project" value="TreeGrafter"/>
</dbReference>
<protein>
    <recommendedName>
        <fullName evidence="12">Fis family transcriptional regulator</fullName>
    </recommendedName>
</protein>
<dbReference type="InterPro" id="IPR016032">
    <property type="entry name" value="Sig_transdc_resp-reg_C-effctor"/>
</dbReference>
<keyword evidence="3" id="KW-0805">Transcription regulation</keyword>
<evidence type="ECO:0000256" key="7">
    <source>
        <dbReference type="PROSITE-ProRule" id="PRU01091"/>
    </source>
</evidence>
<dbReference type="InterPro" id="IPR001867">
    <property type="entry name" value="OmpR/PhoB-type_DNA-bd"/>
</dbReference>
<evidence type="ECO:0000256" key="4">
    <source>
        <dbReference type="ARBA" id="ARBA00023125"/>
    </source>
</evidence>
<dbReference type="Pfam" id="PF00072">
    <property type="entry name" value="Response_reg"/>
    <property type="match status" value="1"/>
</dbReference>
<evidence type="ECO:0000256" key="2">
    <source>
        <dbReference type="ARBA" id="ARBA00023012"/>
    </source>
</evidence>
<evidence type="ECO:0000256" key="1">
    <source>
        <dbReference type="ARBA" id="ARBA00022553"/>
    </source>
</evidence>
<dbReference type="PROSITE" id="PS51755">
    <property type="entry name" value="OMPR_PHOB"/>
    <property type="match status" value="1"/>
</dbReference>
<dbReference type="Proteomes" id="UP000050430">
    <property type="component" value="Unassembled WGS sequence"/>
</dbReference>
<evidence type="ECO:0000256" key="3">
    <source>
        <dbReference type="ARBA" id="ARBA00023015"/>
    </source>
</evidence>
<dbReference type="SUPFAM" id="SSF46894">
    <property type="entry name" value="C-terminal effector domain of the bipartite response regulators"/>
    <property type="match status" value="1"/>
</dbReference>
<comment type="caution">
    <text evidence="10">The sequence shown here is derived from an EMBL/GenBank/DDBJ whole genome shotgun (WGS) entry which is preliminary data.</text>
</comment>
<organism evidence="10 11">
    <name type="scientific">Leptolinea tardivitalis</name>
    <dbReference type="NCBI Taxonomy" id="229920"/>
    <lineage>
        <taxon>Bacteria</taxon>
        <taxon>Bacillati</taxon>
        <taxon>Chloroflexota</taxon>
        <taxon>Anaerolineae</taxon>
        <taxon>Anaerolineales</taxon>
        <taxon>Anaerolineaceae</taxon>
        <taxon>Leptolinea</taxon>
    </lineage>
</organism>
<dbReference type="GO" id="GO:0005829">
    <property type="term" value="C:cytosol"/>
    <property type="evidence" value="ECO:0007669"/>
    <property type="project" value="TreeGrafter"/>
</dbReference>
<reference evidence="10 11" key="1">
    <citation type="submission" date="2015-07" db="EMBL/GenBank/DDBJ databases">
        <title>Genome sequence of Leptolinea tardivitalis DSM 16556.</title>
        <authorList>
            <person name="Hemp J."/>
            <person name="Ward L.M."/>
            <person name="Pace L.A."/>
            <person name="Fischer W.W."/>
        </authorList>
    </citation>
    <scope>NUCLEOTIDE SEQUENCE [LARGE SCALE GENOMIC DNA]</scope>
    <source>
        <strain evidence="10 11">YMTK-2</strain>
    </source>
</reference>
<evidence type="ECO:0000256" key="5">
    <source>
        <dbReference type="ARBA" id="ARBA00023163"/>
    </source>
</evidence>
<dbReference type="InterPro" id="IPR039420">
    <property type="entry name" value="WalR-like"/>
</dbReference>
<evidence type="ECO:0000313" key="10">
    <source>
        <dbReference type="EMBL" id="KPL74077.1"/>
    </source>
</evidence>
<dbReference type="InterPro" id="IPR036388">
    <property type="entry name" value="WH-like_DNA-bd_sf"/>
</dbReference>
<evidence type="ECO:0000259" key="8">
    <source>
        <dbReference type="PROSITE" id="PS50110"/>
    </source>
</evidence>
<dbReference type="Gene3D" id="3.40.50.2300">
    <property type="match status" value="1"/>
</dbReference>
<dbReference type="InterPro" id="IPR011006">
    <property type="entry name" value="CheY-like_superfamily"/>
</dbReference>
<proteinExistence type="predicted"/>
<feature type="domain" description="Response regulatory" evidence="8">
    <location>
        <begin position="30"/>
        <end position="143"/>
    </location>
</feature>
<sequence>MSVAPSYSDKSALPTGLDLDRLDPATPRRRVMIVDDEPETVGLLKYILSNAGIDVSGADSGQAAIDKISRIWPDLILLDLMMPDMDGMETFANIRKITPAPVVIVSAKNQKEDIVKGLQMGADDYITKPFHPAELVARVNTVVNRSRQISAPSGLMEFPNLEMSLDPDTREVKIRDESIALARREFDVLYCLGRHTPRWVDHATIAEEVWGQNDPKAVNRIKYVIYLLRRKLEVNPSRPQLILAREGLGYKLATDRTKS</sequence>
<dbReference type="PROSITE" id="PS50110">
    <property type="entry name" value="RESPONSE_REGULATORY"/>
    <property type="match status" value="1"/>
</dbReference>
<keyword evidence="5" id="KW-0804">Transcription</keyword>
<keyword evidence="4 7" id="KW-0238">DNA-binding</keyword>
<evidence type="ECO:0000313" key="11">
    <source>
        <dbReference type="Proteomes" id="UP000050430"/>
    </source>
</evidence>
<accession>A0A0P6XPI2</accession>
<dbReference type="Pfam" id="PF00486">
    <property type="entry name" value="Trans_reg_C"/>
    <property type="match status" value="1"/>
</dbReference>
<dbReference type="AlphaFoldDB" id="A0A0P6XPI2"/>
<dbReference type="Gene3D" id="6.10.250.690">
    <property type="match status" value="1"/>
</dbReference>
<dbReference type="GO" id="GO:0000156">
    <property type="term" value="F:phosphorelay response regulator activity"/>
    <property type="evidence" value="ECO:0007669"/>
    <property type="project" value="TreeGrafter"/>
</dbReference>
<evidence type="ECO:0008006" key="12">
    <source>
        <dbReference type="Google" id="ProtNLM"/>
    </source>
</evidence>
<gene>
    <name evidence="10" type="ORF">ADM99_02275</name>
</gene>
<dbReference type="InterPro" id="IPR001789">
    <property type="entry name" value="Sig_transdc_resp-reg_receiver"/>
</dbReference>
<dbReference type="SMART" id="SM00448">
    <property type="entry name" value="REC"/>
    <property type="match status" value="1"/>
</dbReference>
<dbReference type="Gene3D" id="1.10.10.10">
    <property type="entry name" value="Winged helix-like DNA-binding domain superfamily/Winged helix DNA-binding domain"/>
    <property type="match status" value="1"/>
</dbReference>
<feature type="modified residue" description="4-aspartylphosphate" evidence="6">
    <location>
        <position position="79"/>
    </location>
</feature>
<evidence type="ECO:0000259" key="9">
    <source>
        <dbReference type="PROSITE" id="PS51755"/>
    </source>
</evidence>
<feature type="domain" description="OmpR/PhoB-type" evidence="9">
    <location>
        <begin position="153"/>
        <end position="254"/>
    </location>
</feature>
<feature type="DNA-binding region" description="OmpR/PhoB-type" evidence="7">
    <location>
        <begin position="153"/>
        <end position="254"/>
    </location>
</feature>
<dbReference type="EMBL" id="LGCK01000004">
    <property type="protein sequence ID" value="KPL74077.1"/>
    <property type="molecule type" value="Genomic_DNA"/>
</dbReference>
<dbReference type="GO" id="GO:0032993">
    <property type="term" value="C:protein-DNA complex"/>
    <property type="evidence" value="ECO:0007669"/>
    <property type="project" value="TreeGrafter"/>
</dbReference>
<dbReference type="STRING" id="229920.ADM99_02275"/>
<dbReference type="SUPFAM" id="SSF52172">
    <property type="entry name" value="CheY-like"/>
    <property type="match status" value="1"/>
</dbReference>
<keyword evidence="1 6" id="KW-0597">Phosphoprotein</keyword>
<evidence type="ECO:0000256" key="6">
    <source>
        <dbReference type="PROSITE-ProRule" id="PRU00169"/>
    </source>
</evidence>
<keyword evidence="11" id="KW-1185">Reference proteome</keyword>
<dbReference type="SMART" id="SM00862">
    <property type="entry name" value="Trans_reg_C"/>
    <property type="match status" value="1"/>
</dbReference>